<dbReference type="FunFam" id="3.30.160.60:FF:000446">
    <property type="entry name" value="Zinc finger protein"/>
    <property type="match status" value="2"/>
</dbReference>
<evidence type="ECO:0000313" key="17">
    <source>
        <dbReference type="Proteomes" id="UP000472277"/>
    </source>
</evidence>
<comment type="subcellular location">
    <subcellularLocation>
        <location evidence="1">Nucleus</location>
    </subcellularLocation>
</comment>
<reference evidence="16" key="1">
    <citation type="submission" date="2025-08" db="UniProtKB">
        <authorList>
            <consortium name="Ensembl"/>
        </authorList>
    </citation>
    <scope>IDENTIFICATION</scope>
</reference>
<dbReference type="GO" id="GO:0008270">
    <property type="term" value="F:zinc ion binding"/>
    <property type="evidence" value="ECO:0007669"/>
    <property type="project" value="UniProtKB-KW"/>
</dbReference>
<keyword evidence="7" id="KW-0862">Zinc</keyword>
<keyword evidence="17" id="KW-1185">Reference proteome</keyword>
<name>A0A673Z737_SALTR</name>
<evidence type="ECO:0000256" key="14">
    <source>
        <dbReference type="SAM" id="MobiDB-lite"/>
    </source>
</evidence>
<dbReference type="GeneTree" id="ENSGT01150000286939"/>
<evidence type="ECO:0000256" key="12">
    <source>
        <dbReference type="ARBA" id="ARBA00023242"/>
    </source>
</evidence>
<feature type="compositionally biased region" description="Polar residues" evidence="14">
    <location>
        <begin position="154"/>
        <end position="167"/>
    </location>
</feature>
<dbReference type="InterPro" id="IPR013087">
    <property type="entry name" value="Znf_C2H2_type"/>
</dbReference>
<feature type="domain" description="C2H2-type" evidence="15">
    <location>
        <begin position="559"/>
        <end position="586"/>
    </location>
</feature>
<dbReference type="FunFam" id="3.30.160.60:FF:000012">
    <property type="entry name" value="RB-associated KRAB zinc finger protein-like"/>
    <property type="match status" value="2"/>
</dbReference>
<dbReference type="FunFam" id="3.30.160.60:FF:001968">
    <property type="entry name" value="chorion transcription factor Cf2 isoform X3"/>
    <property type="match status" value="1"/>
</dbReference>
<evidence type="ECO:0000256" key="7">
    <source>
        <dbReference type="ARBA" id="ARBA00022833"/>
    </source>
</evidence>
<protein>
    <submittedName>
        <fullName evidence="16">Zinc finger protein 665-like</fullName>
    </submittedName>
</protein>
<keyword evidence="12" id="KW-0539">Nucleus</keyword>
<dbReference type="FunFam" id="3.30.160.60:FF:000862">
    <property type="entry name" value="zinc finger protein 697"/>
    <property type="match status" value="1"/>
</dbReference>
<dbReference type="Ensembl" id="ENSSTUT00000043977.1">
    <property type="protein sequence ID" value="ENSSTUP00000042111.1"/>
    <property type="gene ID" value="ENSSTUG00000017827.1"/>
</dbReference>
<dbReference type="PANTHER" id="PTHR24393">
    <property type="entry name" value="ZINC FINGER PROTEIN"/>
    <property type="match status" value="1"/>
</dbReference>
<evidence type="ECO:0000256" key="4">
    <source>
        <dbReference type="ARBA" id="ARBA00022723"/>
    </source>
</evidence>
<evidence type="ECO:0000256" key="13">
    <source>
        <dbReference type="PROSITE-ProRule" id="PRU00042"/>
    </source>
</evidence>
<proteinExistence type="inferred from homology"/>
<keyword evidence="4" id="KW-0479">Metal-binding</keyword>
<feature type="domain" description="C2H2-type" evidence="15">
    <location>
        <begin position="615"/>
        <end position="642"/>
    </location>
</feature>
<evidence type="ECO:0000313" key="16">
    <source>
        <dbReference type="Ensembl" id="ENSSTUP00000042111.1"/>
    </source>
</evidence>
<evidence type="ECO:0000256" key="6">
    <source>
        <dbReference type="ARBA" id="ARBA00022771"/>
    </source>
</evidence>
<feature type="domain" description="C2H2-type" evidence="15">
    <location>
        <begin position="440"/>
        <end position="458"/>
    </location>
</feature>
<feature type="domain" description="C2H2-type" evidence="15">
    <location>
        <begin position="736"/>
        <end position="763"/>
    </location>
</feature>
<reference evidence="16" key="2">
    <citation type="submission" date="2025-09" db="UniProtKB">
        <authorList>
            <consortium name="Ensembl"/>
        </authorList>
    </citation>
    <scope>IDENTIFICATION</scope>
</reference>
<dbReference type="FunFam" id="3.30.160.60:FF:002061">
    <property type="entry name" value="Uncharacterized protein"/>
    <property type="match status" value="1"/>
</dbReference>
<dbReference type="GO" id="GO:0000978">
    <property type="term" value="F:RNA polymerase II cis-regulatory region sequence-specific DNA binding"/>
    <property type="evidence" value="ECO:0007669"/>
    <property type="project" value="TreeGrafter"/>
</dbReference>
<dbReference type="FunFam" id="3.30.160.60:FF:000557">
    <property type="entry name" value="zinc finger and SCAN domain-containing protein 29"/>
    <property type="match status" value="1"/>
</dbReference>
<evidence type="ECO:0000256" key="8">
    <source>
        <dbReference type="ARBA" id="ARBA00022843"/>
    </source>
</evidence>
<dbReference type="PROSITE" id="PS00028">
    <property type="entry name" value="ZINC_FINGER_C2H2_1"/>
    <property type="match status" value="16"/>
</dbReference>
<dbReference type="InParanoid" id="A0A673Z737"/>
<dbReference type="GeneID" id="115153857"/>
<feature type="compositionally biased region" description="Polar residues" evidence="14">
    <location>
        <begin position="86"/>
        <end position="100"/>
    </location>
</feature>
<dbReference type="FunFam" id="3.30.160.60:FF:000624">
    <property type="entry name" value="zinc finger protein 697"/>
    <property type="match status" value="1"/>
</dbReference>
<evidence type="ECO:0000256" key="11">
    <source>
        <dbReference type="ARBA" id="ARBA00023163"/>
    </source>
</evidence>
<dbReference type="FunFam" id="3.30.160.60:FF:001235">
    <property type="entry name" value="Si:ch211-119o8.6"/>
    <property type="match status" value="1"/>
</dbReference>
<sequence length="871" mass="99495">MSKLQLLNVFITERLISAAVDIFGSSEKTLAEYQERLTTAAFEIFVVVEKTITEFQGENDRLRDLLLGHLGAEPQQLTLPEEEVSPKQQQHCEQEWSPSPGQEDPEPTQITEELRTSQEEEQLQRLRSATTEVVQLIFIPPCVESDCDQDSKTDSLPGNTTEQTQSALDDEDYKVSQLTSHFHPLSTVNPHCSSALSEIIVSIDEDESEELPSRSKRTREKKKQSSQVCAKAKTTSELKAHLKSHTSRRPYKCYFCHKSFISLISLKLHHKGAKERRQKCLACCKSFHYHQVIHTGEKSLKCQKGGRSVRCKYYFNKHMRTTHPGAKTYSCPVCSKGFRKPCSLKEHQMLHGEKPNQSSVCSTDFNTLPNYKVHQSTHTGEKSFKCPVCIKSFASASLLKIHQIYHTGEKSHKCKECDKCFYRKGHLVRHMMTHTGEKLYKCSVCEKSFISFSALKKHGEIEDDPCHHEVCGKSVMWKGSLTEHLSTHTGEKSSKCLVYEKGLTSSSVLKRHQLDRCGGKPEENQSEKESYLCSDCGKSFRTISYLRVHMKTHRERELHKCPVCGKCFTSSAYFKLHQRIHTGEKQHQCNVCSKSFTLSGHLTEHMRTHTGEKSFKCPVCGKSFTSSSVLKRHQQNHCGKTAKEKQSEETSYLCSDCGKSFRTMSYLRVHMKTHRERELHKCPVCGKGFRWASSLKIHQRIHTGEKPFLCTVCSKTFTWKGTLIEHMKNHTGEKSHQCHICSKRFVYSRSLSRHMMSHTGEKPFKCPVCGICCTTSSLLKCHQRIHTGVKPYLCNICSKQFTWKGGLTQHMKSHTGERPYKCPVCEKGFITSGDLTRHTRVHTGEKPFRCNDCNKCFSQISSLKSHMKNIH</sequence>
<dbReference type="SMART" id="SM00355">
    <property type="entry name" value="ZnF_C2H2"/>
    <property type="match status" value="20"/>
</dbReference>
<dbReference type="Proteomes" id="UP000472277">
    <property type="component" value="Chromosome 19"/>
</dbReference>
<dbReference type="Pfam" id="PF00096">
    <property type="entry name" value="zf-C2H2"/>
    <property type="match status" value="13"/>
</dbReference>
<keyword evidence="5" id="KW-0677">Repeat</keyword>
<feature type="domain" description="C2H2-type" evidence="15">
    <location>
        <begin position="384"/>
        <end position="411"/>
    </location>
</feature>
<keyword evidence="8" id="KW-0832">Ubl conjugation</keyword>
<evidence type="ECO:0000256" key="2">
    <source>
        <dbReference type="ARBA" id="ARBA00006991"/>
    </source>
</evidence>
<evidence type="ECO:0000256" key="10">
    <source>
        <dbReference type="ARBA" id="ARBA00023125"/>
    </source>
</evidence>
<dbReference type="FunFam" id="3.30.160.60:FF:000690">
    <property type="entry name" value="Zinc finger protein 354C"/>
    <property type="match status" value="1"/>
</dbReference>
<feature type="region of interest" description="Disordered" evidence="14">
    <location>
        <begin position="206"/>
        <end position="227"/>
    </location>
</feature>
<accession>A0A673Z737</accession>
<dbReference type="RefSeq" id="XP_029555335.1">
    <property type="nucleotide sequence ID" value="XM_029699475.1"/>
</dbReference>
<evidence type="ECO:0000256" key="5">
    <source>
        <dbReference type="ARBA" id="ARBA00022737"/>
    </source>
</evidence>
<dbReference type="GO" id="GO:0005634">
    <property type="term" value="C:nucleus"/>
    <property type="evidence" value="ECO:0007669"/>
    <property type="project" value="UniProtKB-SubCell"/>
</dbReference>
<evidence type="ECO:0000256" key="1">
    <source>
        <dbReference type="ARBA" id="ARBA00004123"/>
    </source>
</evidence>
<evidence type="ECO:0000256" key="3">
    <source>
        <dbReference type="ARBA" id="ARBA00022499"/>
    </source>
</evidence>
<feature type="domain" description="C2H2-type" evidence="15">
    <location>
        <begin position="764"/>
        <end position="791"/>
    </location>
</feature>
<dbReference type="InterPro" id="IPR036236">
    <property type="entry name" value="Znf_C2H2_sf"/>
</dbReference>
<feature type="domain" description="C2H2-type" evidence="15">
    <location>
        <begin position="329"/>
        <end position="356"/>
    </location>
</feature>
<feature type="domain" description="C2H2-type" evidence="15">
    <location>
        <begin position="531"/>
        <end position="558"/>
    </location>
</feature>
<dbReference type="Pfam" id="PF13912">
    <property type="entry name" value="zf-C2H2_6"/>
    <property type="match status" value="2"/>
</dbReference>
<dbReference type="AlphaFoldDB" id="A0A673Z737"/>
<feature type="domain" description="C2H2-type" evidence="15">
    <location>
        <begin position="412"/>
        <end position="439"/>
    </location>
</feature>
<feature type="region of interest" description="Disordered" evidence="14">
    <location>
        <begin position="80"/>
        <end position="109"/>
    </location>
</feature>
<feature type="compositionally biased region" description="Basic residues" evidence="14">
    <location>
        <begin position="214"/>
        <end position="224"/>
    </location>
</feature>
<comment type="similarity">
    <text evidence="2">Belongs to the krueppel C2H2-type zinc-finger protein family.</text>
</comment>
<feature type="domain" description="C2H2-type" evidence="15">
    <location>
        <begin position="464"/>
        <end position="493"/>
    </location>
</feature>
<dbReference type="PANTHER" id="PTHR24393:SF34">
    <property type="entry name" value="PR_SET DOMAIN 13"/>
    <property type="match status" value="1"/>
</dbReference>
<evidence type="ECO:0000259" key="15">
    <source>
        <dbReference type="PROSITE" id="PS50157"/>
    </source>
</evidence>
<feature type="domain" description="C2H2-type" evidence="15">
    <location>
        <begin position="792"/>
        <end position="819"/>
    </location>
</feature>
<dbReference type="SUPFAM" id="SSF57667">
    <property type="entry name" value="beta-beta-alpha zinc fingers"/>
    <property type="match status" value="11"/>
</dbReference>
<gene>
    <name evidence="16" type="primary">LOC115153857</name>
</gene>
<feature type="domain" description="C2H2-type" evidence="15">
    <location>
        <begin position="652"/>
        <end position="679"/>
    </location>
</feature>
<dbReference type="FunFam" id="3.30.160.60:FF:000358">
    <property type="entry name" value="zinc finger protein 24"/>
    <property type="match status" value="1"/>
</dbReference>
<dbReference type="KEGG" id="stru:115153857"/>
<feature type="domain" description="C2H2-type" evidence="15">
    <location>
        <begin position="708"/>
        <end position="735"/>
    </location>
</feature>
<dbReference type="FunFam" id="3.30.160.60:FF:000213">
    <property type="entry name" value="Zinc finger protein 624"/>
    <property type="match status" value="1"/>
</dbReference>
<feature type="domain" description="C2H2-type" evidence="15">
    <location>
        <begin position="820"/>
        <end position="847"/>
    </location>
</feature>
<dbReference type="FunFam" id="3.30.160.60:FF:002343">
    <property type="entry name" value="Zinc finger protein 33A"/>
    <property type="match status" value="2"/>
</dbReference>
<keyword evidence="10" id="KW-0238">DNA-binding</keyword>
<feature type="domain" description="C2H2-type" evidence="15">
    <location>
        <begin position="848"/>
        <end position="871"/>
    </location>
</feature>
<evidence type="ECO:0000256" key="9">
    <source>
        <dbReference type="ARBA" id="ARBA00023015"/>
    </source>
</evidence>
<dbReference type="PROSITE" id="PS50157">
    <property type="entry name" value="ZINC_FINGER_C2H2_2"/>
    <property type="match status" value="17"/>
</dbReference>
<keyword evidence="6 13" id="KW-0863">Zinc-finger</keyword>
<dbReference type="GO" id="GO:0001228">
    <property type="term" value="F:DNA-binding transcription activator activity, RNA polymerase II-specific"/>
    <property type="evidence" value="ECO:0007669"/>
    <property type="project" value="TreeGrafter"/>
</dbReference>
<keyword evidence="3" id="KW-1017">Isopeptide bond</keyword>
<dbReference type="OrthoDB" id="6077919at2759"/>
<feature type="region of interest" description="Disordered" evidence="14">
    <location>
        <begin position="146"/>
        <end position="169"/>
    </location>
</feature>
<organism evidence="16 17">
    <name type="scientific">Salmo trutta</name>
    <name type="common">Brown trout</name>
    <dbReference type="NCBI Taxonomy" id="8032"/>
    <lineage>
        <taxon>Eukaryota</taxon>
        <taxon>Metazoa</taxon>
        <taxon>Chordata</taxon>
        <taxon>Craniata</taxon>
        <taxon>Vertebrata</taxon>
        <taxon>Euteleostomi</taxon>
        <taxon>Actinopterygii</taxon>
        <taxon>Neopterygii</taxon>
        <taxon>Teleostei</taxon>
        <taxon>Protacanthopterygii</taxon>
        <taxon>Salmoniformes</taxon>
        <taxon>Salmonidae</taxon>
        <taxon>Salmoninae</taxon>
        <taxon>Salmo</taxon>
    </lineage>
</organism>
<keyword evidence="9" id="KW-0805">Transcription regulation</keyword>
<keyword evidence="11" id="KW-0804">Transcription</keyword>
<feature type="domain" description="C2H2-type" evidence="15">
    <location>
        <begin position="680"/>
        <end position="707"/>
    </location>
</feature>
<feature type="domain" description="C2H2-type" evidence="15">
    <location>
        <begin position="587"/>
        <end position="614"/>
    </location>
</feature>
<dbReference type="OMA" id="SIHNSET"/>
<dbReference type="Gene3D" id="3.30.160.60">
    <property type="entry name" value="Classic Zinc Finger"/>
    <property type="match status" value="20"/>
</dbReference>